<dbReference type="AlphaFoldDB" id="R7UGH0"/>
<evidence type="ECO:0000259" key="4">
    <source>
        <dbReference type="PROSITE" id="PS50222"/>
    </source>
</evidence>
<proteinExistence type="predicted"/>
<reference evidence="7" key="1">
    <citation type="submission" date="2012-12" db="EMBL/GenBank/DDBJ databases">
        <authorList>
            <person name="Hellsten U."/>
            <person name="Grimwood J."/>
            <person name="Chapman J.A."/>
            <person name="Shapiro H."/>
            <person name="Aerts A."/>
            <person name="Otillar R.P."/>
            <person name="Terry A.Y."/>
            <person name="Boore J.L."/>
            <person name="Simakov O."/>
            <person name="Marletaz F."/>
            <person name="Cho S.-J."/>
            <person name="Edsinger-Gonzales E."/>
            <person name="Havlak P."/>
            <person name="Kuo D.-H."/>
            <person name="Larsson T."/>
            <person name="Lv J."/>
            <person name="Arendt D."/>
            <person name="Savage R."/>
            <person name="Osoegawa K."/>
            <person name="de Jong P."/>
            <person name="Lindberg D.R."/>
            <person name="Seaver E.C."/>
            <person name="Weisblat D.A."/>
            <person name="Putnam N.H."/>
            <person name="Grigoriev I.V."/>
            <person name="Rokhsar D.S."/>
        </authorList>
    </citation>
    <scope>NUCLEOTIDE SEQUENCE</scope>
    <source>
        <strain evidence="7">I ESC-2004</strain>
    </source>
</reference>
<evidence type="ECO:0000256" key="3">
    <source>
        <dbReference type="ARBA" id="ARBA00022837"/>
    </source>
</evidence>
<dbReference type="SMART" id="SM00054">
    <property type="entry name" value="EFh"/>
    <property type="match status" value="5"/>
</dbReference>
<name>R7UGH0_CAPTE</name>
<dbReference type="PANTHER" id="PTHR10827">
    <property type="entry name" value="RETICULOCALBIN"/>
    <property type="match status" value="1"/>
</dbReference>
<dbReference type="GO" id="GO:0043226">
    <property type="term" value="C:organelle"/>
    <property type="evidence" value="ECO:0007669"/>
    <property type="project" value="UniProtKB-ARBA"/>
</dbReference>
<dbReference type="Pfam" id="PF13499">
    <property type="entry name" value="EF-hand_7"/>
    <property type="match status" value="2"/>
</dbReference>
<dbReference type="PROSITE" id="PS50222">
    <property type="entry name" value="EF_HAND_2"/>
    <property type="match status" value="4"/>
</dbReference>
<dbReference type="HOGENOM" id="CLU_061288_20_3_1"/>
<dbReference type="CDD" id="cd00051">
    <property type="entry name" value="EFh"/>
    <property type="match status" value="1"/>
</dbReference>
<keyword evidence="1" id="KW-0479">Metal-binding</keyword>
<organism evidence="5">
    <name type="scientific">Capitella teleta</name>
    <name type="common">Polychaete worm</name>
    <dbReference type="NCBI Taxonomy" id="283909"/>
    <lineage>
        <taxon>Eukaryota</taxon>
        <taxon>Metazoa</taxon>
        <taxon>Spiralia</taxon>
        <taxon>Lophotrochozoa</taxon>
        <taxon>Annelida</taxon>
        <taxon>Polychaeta</taxon>
        <taxon>Sedentaria</taxon>
        <taxon>Scolecida</taxon>
        <taxon>Capitellidae</taxon>
        <taxon>Capitella</taxon>
    </lineage>
</organism>
<dbReference type="InterPro" id="IPR018247">
    <property type="entry name" value="EF_Hand_1_Ca_BS"/>
</dbReference>
<feature type="domain" description="EF-hand" evidence="4">
    <location>
        <begin position="162"/>
        <end position="196"/>
    </location>
</feature>
<evidence type="ECO:0000313" key="7">
    <source>
        <dbReference type="Proteomes" id="UP000014760"/>
    </source>
</evidence>
<gene>
    <name evidence="5" type="ORF">CAPTEDRAFT_184113</name>
</gene>
<keyword evidence="3" id="KW-0106">Calcium</keyword>
<dbReference type="STRING" id="283909.R7UGH0"/>
<dbReference type="EnsemblMetazoa" id="CapteT184113">
    <property type="protein sequence ID" value="CapteP184113"/>
    <property type="gene ID" value="CapteG184113"/>
</dbReference>
<sequence>MSGDQLMSLDDAVKVLCTELQYPQDRAMHFVKRFDKNQDGKLSAEEFSAFKAKIAETKEALVPKFKEYDRDGNGFITLEEASQILQSHPFNFPATKVCVLLKNFDKDGNGKLDIEEFAGFYAEAKATHEDLAGRFDQMDKDGNGILSPDEVTCVIQELMGYDEKTARYFVTMFDKNQDGSLDKAEFIHMWTDMFGI</sequence>
<dbReference type="SUPFAM" id="SSF47473">
    <property type="entry name" value="EF-hand"/>
    <property type="match status" value="2"/>
</dbReference>
<evidence type="ECO:0000256" key="2">
    <source>
        <dbReference type="ARBA" id="ARBA00022737"/>
    </source>
</evidence>
<dbReference type="EMBL" id="KB301364">
    <property type="protein sequence ID" value="ELU05624.1"/>
    <property type="molecule type" value="Genomic_DNA"/>
</dbReference>
<dbReference type="PROSITE" id="PS00018">
    <property type="entry name" value="EF_HAND_1"/>
    <property type="match status" value="3"/>
</dbReference>
<protein>
    <recommendedName>
        <fullName evidence="4">EF-hand domain-containing protein</fullName>
    </recommendedName>
</protein>
<dbReference type="Pfam" id="PF13202">
    <property type="entry name" value="EF-hand_5"/>
    <property type="match status" value="1"/>
</dbReference>
<feature type="domain" description="EF-hand" evidence="4">
    <location>
        <begin position="126"/>
        <end position="161"/>
    </location>
</feature>
<dbReference type="OrthoDB" id="26525at2759"/>
<dbReference type="OMA" id="NMAMELK"/>
<dbReference type="Proteomes" id="UP000014760">
    <property type="component" value="Unassembled WGS sequence"/>
</dbReference>
<evidence type="ECO:0000313" key="6">
    <source>
        <dbReference type="EnsemblMetazoa" id="CapteP184113"/>
    </source>
</evidence>
<dbReference type="InterPro" id="IPR002048">
    <property type="entry name" value="EF_hand_dom"/>
</dbReference>
<feature type="domain" description="EF-hand" evidence="4">
    <location>
        <begin position="65"/>
        <end position="91"/>
    </location>
</feature>
<dbReference type="GO" id="GO:0005509">
    <property type="term" value="F:calcium ion binding"/>
    <property type="evidence" value="ECO:0007669"/>
    <property type="project" value="InterPro"/>
</dbReference>
<evidence type="ECO:0000313" key="5">
    <source>
        <dbReference type="EMBL" id="ELU05624.1"/>
    </source>
</evidence>
<feature type="domain" description="EF-hand" evidence="4">
    <location>
        <begin position="22"/>
        <end position="57"/>
    </location>
</feature>
<reference evidence="6" key="3">
    <citation type="submission" date="2015-06" db="UniProtKB">
        <authorList>
            <consortium name="EnsemblMetazoa"/>
        </authorList>
    </citation>
    <scope>IDENTIFICATION</scope>
</reference>
<dbReference type="FunFam" id="1.10.238.10:FF:000178">
    <property type="entry name" value="Calmodulin-2 A"/>
    <property type="match status" value="1"/>
</dbReference>
<evidence type="ECO:0000256" key="1">
    <source>
        <dbReference type="ARBA" id="ARBA00022723"/>
    </source>
</evidence>
<dbReference type="InterPro" id="IPR011992">
    <property type="entry name" value="EF-hand-dom_pair"/>
</dbReference>
<accession>R7UGH0</accession>
<keyword evidence="2" id="KW-0677">Repeat</keyword>
<keyword evidence="7" id="KW-1185">Reference proteome</keyword>
<dbReference type="EMBL" id="AMQN01001297">
    <property type="status" value="NOT_ANNOTATED_CDS"/>
    <property type="molecule type" value="Genomic_DNA"/>
</dbReference>
<reference evidence="5 7" key="2">
    <citation type="journal article" date="2013" name="Nature">
        <title>Insights into bilaterian evolution from three spiralian genomes.</title>
        <authorList>
            <person name="Simakov O."/>
            <person name="Marletaz F."/>
            <person name="Cho S.J."/>
            <person name="Edsinger-Gonzales E."/>
            <person name="Havlak P."/>
            <person name="Hellsten U."/>
            <person name="Kuo D.H."/>
            <person name="Larsson T."/>
            <person name="Lv J."/>
            <person name="Arendt D."/>
            <person name="Savage R."/>
            <person name="Osoegawa K."/>
            <person name="de Jong P."/>
            <person name="Grimwood J."/>
            <person name="Chapman J.A."/>
            <person name="Shapiro H."/>
            <person name="Aerts A."/>
            <person name="Otillar R.P."/>
            <person name="Terry A.Y."/>
            <person name="Boore J.L."/>
            <person name="Grigoriev I.V."/>
            <person name="Lindberg D.R."/>
            <person name="Seaver E.C."/>
            <person name="Weisblat D.A."/>
            <person name="Putnam N.H."/>
            <person name="Rokhsar D.S."/>
        </authorList>
    </citation>
    <scope>NUCLEOTIDE SEQUENCE</scope>
    <source>
        <strain evidence="5 7">I ESC-2004</strain>
    </source>
</reference>
<dbReference type="Gene3D" id="1.10.238.10">
    <property type="entry name" value="EF-hand"/>
    <property type="match status" value="3"/>
</dbReference>
<dbReference type="PANTHER" id="PTHR10827:SF98">
    <property type="entry name" value="45 KDA CALCIUM-BINDING PROTEIN"/>
    <property type="match status" value="1"/>
</dbReference>